<organism evidence="9 10">
    <name type="scientific">Adiantum capillus-veneris</name>
    <name type="common">Maidenhair fern</name>
    <dbReference type="NCBI Taxonomy" id="13818"/>
    <lineage>
        <taxon>Eukaryota</taxon>
        <taxon>Viridiplantae</taxon>
        <taxon>Streptophyta</taxon>
        <taxon>Embryophyta</taxon>
        <taxon>Tracheophyta</taxon>
        <taxon>Polypodiopsida</taxon>
        <taxon>Polypodiidae</taxon>
        <taxon>Polypodiales</taxon>
        <taxon>Pteridineae</taxon>
        <taxon>Pteridaceae</taxon>
        <taxon>Vittarioideae</taxon>
        <taxon>Adiantum</taxon>
    </lineage>
</organism>
<dbReference type="InterPro" id="IPR034294">
    <property type="entry name" value="Aquaporin_transptr"/>
</dbReference>
<dbReference type="Pfam" id="PF00230">
    <property type="entry name" value="MIP"/>
    <property type="match status" value="1"/>
</dbReference>
<feature type="region of interest" description="Disordered" evidence="7">
    <location>
        <begin position="51"/>
        <end position="77"/>
    </location>
</feature>
<evidence type="ECO:0000256" key="8">
    <source>
        <dbReference type="SAM" id="Phobius"/>
    </source>
</evidence>
<evidence type="ECO:0000313" key="9">
    <source>
        <dbReference type="EMBL" id="KAI5081612.1"/>
    </source>
</evidence>
<sequence>MGRHVLKEEEVIVDVGVDGRDRTGDIIAVAAPAALGLHDDERDLQVPLLMPASPEEEKAGSEAPPDLKERDLEEEDDPDVQAEIITLVRKVAGETIASFVVIFTLLAVKINTYGYGAVTTLATSLIGGLVVMVAIFSLGHVSGAHINPAVTIAYTAIRHFPLQLAPCYIFAHLVGATLASGLAEFVFSPTKPSIILVTPIGTALHSVVAETLGGFLLLLVASAVSTDTRAIGQFAGLAVGAIIAIDIMIVGPVSGGALNPARALGPAIVRWNFEHVWIYLVGPIVGGLLGALVYRLLRPEEVYKLGVHRPIHLHSIHRSFRSSRSLLNNLFMQNFFANRL</sequence>
<accession>A0A9D4V9X3</accession>
<feature type="transmembrane region" description="Helical" evidence="8">
    <location>
        <begin position="203"/>
        <end position="222"/>
    </location>
</feature>
<keyword evidence="4 8" id="KW-1133">Transmembrane helix</keyword>
<dbReference type="GO" id="GO:0016020">
    <property type="term" value="C:membrane"/>
    <property type="evidence" value="ECO:0007669"/>
    <property type="project" value="UniProtKB-SubCell"/>
</dbReference>
<evidence type="ECO:0000256" key="7">
    <source>
        <dbReference type="SAM" id="MobiDB-lite"/>
    </source>
</evidence>
<comment type="subcellular location">
    <subcellularLocation>
        <location evidence="1">Membrane</location>
        <topology evidence="1">Multi-pass membrane protein</topology>
    </subcellularLocation>
</comment>
<feature type="compositionally biased region" description="Basic and acidic residues" evidence="7">
    <location>
        <begin position="55"/>
        <end position="71"/>
    </location>
</feature>
<evidence type="ECO:0000256" key="2">
    <source>
        <dbReference type="ARBA" id="ARBA00022448"/>
    </source>
</evidence>
<gene>
    <name evidence="9" type="ORF">GOP47_0001355</name>
</gene>
<keyword evidence="3 6" id="KW-0812">Transmembrane</keyword>
<dbReference type="EMBL" id="JABFUD020000003">
    <property type="protein sequence ID" value="KAI5081612.1"/>
    <property type="molecule type" value="Genomic_DNA"/>
</dbReference>
<evidence type="ECO:0000256" key="6">
    <source>
        <dbReference type="RuleBase" id="RU000477"/>
    </source>
</evidence>
<dbReference type="InterPro" id="IPR022357">
    <property type="entry name" value="MIP_CS"/>
</dbReference>
<feature type="transmembrane region" description="Helical" evidence="8">
    <location>
        <begin position="234"/>
        <end position="256"/>
    </location>
</feature>
<dbReference type="PANTHER" id="PTHR45724:SF26">
    <property type="entry name" value="AQUAPORIN NIP7-1-RELATED"/>
    <property type="match status" value="1"/>
</dbReference>
<keyword evidence="10" id="KW-1185">Reference proteome</keyword>
<dbReference type="AlphaFoldDB" id="A0A9D4V9X3"/>
<feature type="transmembrane region" description="Helical" evidence="8">
    <location>
        <begin position="114"/>
        <end position="139"/>
    </location>
</feature>
<dbReference type="PROSITE" id="PS00221">
    <property type="entry name" value="MIP"/>
    <property type="match status" value="1"/>
</dbReference>
<dbReference type="SUPFAM" id="SSF81338">
    <property type="entry name" value="Aquaporin-like"/>
    <property type="match status" value="1"/>
</dbReference>
<reference evidence="9" key="1">
    <citation type="submission" date="2021-01" db="EMBL/GenBank/DDBJ databases">
        <title>Adiantum capillus-veneris genome.</title>
        <authorList>
            <person name="Fang Y."/>
            <person name="Liao Q."/>
        </authorList>
    </citation>
    <scope>NUCLEOTIDE SEQUENCE</scope>
    <source>
        <strain evidence="9">H3</strain>
        <tissue evidence="9">Leaf</tissue>
    </source>
</reference>
<dbReference type="GO" id="GO:0015267">
    <property type="term" value="F:channel activity"/>
    <property type="evidence" value="ECO:0007669"/>
    <property type="project" value="InterPro"/>
</dbReference>
<name>A0A9D4V9X3_ADICA</name>
<evidence type="ECO:0000313" key="10">
    <source>
        <dbReference type="Proteomes" id="UP000886520"/>
    </source>
</evidence>
<evidence type="ECO:0000256" key="3">
    <source>
        <dbReference type="ARBA" id="ARBA00022692"/>
    </source>
</evidence>
<dbReference type="PANTHER" id="PTHR45724">
    <property type="entry name" value="AQUAPORIN NIP2-1"/>
    <property type="match status" value="1"/>
</dbReference>
<dbReference type="Proteomes" id="UP000886520">
    <property type="component" value="Chromosome 2"/>
</dbReference>
<comment type="caution">
    <text evidence="9">The sequence shown here is derived from an EMBL/GenBank/DDBJ whole genome shotgun (WGS) entry which is preliminary data.</text>
</comment>
<feature type="transmembrane region" description="Helical" evidence="8">
    <location>
        <begin position="276"/>
        <end position="297"/>
    </location>
</feature>
<evidence type="ECO:0000256" key="5">
    <source>
        <dbReference type="ARBA" id="ARBA00023136"/>
    </source>
</evidence>
<protein>
    <submittedName>
        <fullName evidence="9">Uncharacterized protein</fullName>
    </submittedName>
</protein>
<feature type="transmembrane region" description="Helical" evidence="8">
    <location>
        <begin position="160"/>
        <end position="183"/>
    </location>
</feature>
<keyword evidence="5 8" id="KW-0472">Membrane</keyword>
<dbReference type="InterPro" id="IPR000425">
    <property type="entry name" value="MIP"/>
</dbReference>
<feature type="transmembrane region" description="Helical" evidence="8">
    <location>
        <begin position="91"/>
        <end position="108"/>
    </location>
</feature>
<dbReference type="Gene3D" id="1.20.1080.10">
    <property type="entry name" value="Glycerol uptake facilitator protein"/>
    <property type="match status" value="1"/>
</dbReference>
<dbReference type="OrthoDB" id="3222at2759"/>
<keyword evidence="2 6" id="KW-0813">Transport</keyword>
<comment type="similarity">
    <text evidence="6">Belongs to the MIP/aquaporin (TC 1.A.8) family.</text>
</comment>
<proteinExistence type="inferred from homology"/>
<dbReference type="InterPro" id="IPR023271">
    <property type="entry name" value="Aquaporin-like"/>
</dbReference>
<dbReference type="PRINTS" id="PR00783">
    <property type="entry name" value="MINTRINSICP"/>
</dbReference>
<evidence type="ECO:0000256" key="1">
    <source>
        <dbReference type="ARBA" id="ARBA00004141"/>
    </source>
</evidence>
<evidence type="ECO:0000256" key="4">
    <source>
        <dbReference type="ARBA" id="ARBA00022989"/>
    </source>
</evidence>